<proteinExistence type="predicted"/>
<reference evidence="2 3" key="1">
    <citation type="submission" date="2019-02" db="EMBL/GenBank/DDBJ databases">
        <authorList>
            <person name="Li S.-H."/>
        </authorList>
    </citation>
    <scope>NUCLEOTIDE SEQUENCE [LARGE SCALE GENOMIC DNA]</scope>
    <source>
        <strain evidence="2 3">IMCC14385</strain>
    </source>
</reference>
<dbReference type="EMBL" id="CP036422">
    <property type="protein sequence ID" value="QFU74319.1"/>
    <property type="molecule type" value="Genomic_DNA"/>
</dbReference>
<evidence type="ECO:0000313" key="2">
    <source>
        <dbReference type="EMBL" id="QFU74319.1"/>
    </source>
</evidence>
<keyword evidence="3" id="KW-1185">Reference proteome</keyword>
<accession>A0A5P9NFP3</accession>
<dbReference type="KEGG" id="halc:EY643_00900"/>
<evidence type="ECO:0000313" key="3">
    <source>
        <dbReference type="Proteomes" id="UP000326287"/>
    </source>
</evidence>
<name>A0A5P9NFP3_9GAMM</name>
<dbReference type="Proteomes" id="UP000326287">
    <property type="component" value="Chromosome"/>
</dbReference>
<dbReference type="AlphaFoldDB" id="A0A5P9NFP3"/>
<evidence type="ECO:0000256" key="1">
    <source>
        <dbReference type="SAM" id="MobiDB-lite"/>
    </source>
</evidence>
<sequence length="182" mass="20263">MKKLVLGSALVVILIVVFFAYRAQVSTHSTRVETVDAAESLPLATTLKEGTEKAKMKGQKQKKGIISSLSGDLALTPEQKQQIREARQNDASREEILSLLTPNQKTYVDEQRVAKRVAKRLEDAISSLELSAEQIAELESLIEQNGSLSGMRKVLTEEQKQQWDELRNKSTNDDKPANKTQA</sequence>
<organism evidence="2 3">
    <name type="scientific">Halioglobus maricola</name>
    <dbReference type="NCBI Taxonomy" id="2601894"/>
    <lineage>
        <taxon>Bacteria</taxon>
        <taxon>Pseudomonadati</taxon>
        <taxon>Pseudomonadota</taxon>
        <taxon>Gammaproteobacteria</taxon>
        <taxon>Cellvibrionales</taxon>
        <taxon>Halieaceae</taxon>
        <taxon>Halioglobus</taxon>
    </lineage>
</organism>
<feature type="compositionally biased region" description="Basic and acidic residues" evidence="1">
    <location>
        <begin position="154"/>
        <end position="182"/>
    </location>
</feature>
<protein>
    <submittedName>
        <fullName evidence="2">Uncharacterized protein</fullName>
    </submittedName>
</protein>
<feature type="region of interest" description="Disordered" evidence="1">
    <location>
        <begin position="153"/>
        <end position="182"/>
    </location>
</feature>
<gene>
    <name evidence="2" type="ORF">EY643_00900</name>
</gene>
<dbReference type="RefSeq" id="WP_152660430.1">
    <property type="nucleotide sequence ID" value="NZ_CP036422.1"/>
</dbReference>